<proteinExistence type="predicted"/>
<protein>
    <submittedName>
        <fullName evidence="1">Uncharacterized protein</fullName>
    </submittedName>
</protein>
<reference evidence="1" key="1">
    <citation type="submission" date="2022-10" db="EMBL/GenBank/DDBJ databases">
        <title>The complete genomes of actinobacterial strains from the NBC collection.</title>
        <authorList>
            <person name="Joergensen T.S."/>
            <person name="Alvarez Arevalo M."/>
            <person name="Sterndorff E.B."/>
            <person name="Faurdal D."/>
            <person name="Vuksanovic O."/>
            <person name="Mourched A.-S."/>
            <person name="Charusanti P."/>
            <person name="Shaw S."/>
            <person name="Blin K."/>
            <person name="Weber T."/>
        </authorList>
    </citation>
    <scope>NUCLEOTIDE SEQUENCE</scope>
    <source>
        <strain evidence="1">NBC_00119</strain>
    </source>
</reference>
<dbReference type="EMBL" id="CP108195">
    <property type="protein sequence ID" value="WTS17468.1"/>
    <property type="molecule type" value="Genomic_DNA"/>
</dbReference>
<evidence type="ECO:0000313" key="1">
    <source>
        <dbReference type="EMBL" id="WTS17468.1"/>
    </source>
</evidence>
<dbReference type="AlphaFoldDB" id="A0AAU1UI91"/>
<sequence length="201" mass="22069">MALVPDQRAVHAVVTVRATPDFDDVYDDPRSMVTYGVNLTTHHVAWQEDGFGARMVSDGLIVGEQLPESAEIGSELWTAHDGGIRIMGRSVNDGSVRWKDPRNLYGLKIETVGAGLFSADMVQEFKENRDTLDLLDSATAKRPAGMTKDSADDFTFAGRQCVYDQRSVVVCGVDGYLAALDAHTHKVRKLTTDDPSREVPK</sequence>
<name>A0AAU1UI91_9ACTN</name>
<organism evidence="1">
    <name type="scientific">Streptomyces sp. NBC_00119</name>
    <dbReference type="NCBI Taxonomy" id="2975659"/>
    <lineage>
        <taxon>Bacteria</taxon>
        <taxon>Bacillati</taxon>
        <taxon>Actinomycetota</taxon>
        <taxon>Actinomycetes</taxon>
        <taxon>Kitasatosporales</taxon>
        <taxon>Streptomycetaceae</taxon>
        <taxon>Streptomyces</taxon>
    </lineage>
</organism>
<accession>A0AAU1UI91</accession>
<gene>
    <name evidence="1" type="ORF">OHU69_44450</name>
</gene>